<reference evidence="5 6" key="1">
    <citation type="submission" date="2018-09" db="EMBL/GenBank/DDBJ databases">
        <title>A high-quality reference genome of wild soybean provides a powerful tool to mine soybean genomes.</title>
        <authorList>
            <person name="Xie M."/>
            <person name="Chung C.Y.L."/>
            <person name="Li M.-W."/>
            <person name="Wong F.-L."/>
            <person name="Chan T.-F."/>
            <person name="Lam H.-M."/>
        </authorList>
    </citation>
    <scope>NUCLEOTIDE SEQUENCE [LARGE SCALE GENOMIC DNA]</scope>
    <source>
        <strain evidence="6">cv. W05</strain>
        <tissue evidence="5">Hypocotyl of etiolated seedlings</tissue>
    </source>
</reference>
<comment type="similarity">
    <text evidence="3">Belongs to the PMEI family.</text>
</comment>
<dbReference type="GO" id="GO:0004857">
    <property type="term" value="F:enzyme inhibitor activity"/>
    <property type="evidence" value="ECO:0007669"/>
    <property type="project" value="InterPro"/>
</dbReference>
<dbReference type="InterPro" id="IPR035513">
    <property type="entry name" value="Invertase/methylesterase_inhib"/>
</dbReference>
<keyword evidence="1" id="KW-0732">Signal</keyword>
<accession>A0A445IH33</accession>
<dbReference type="CDD" id="cd15801">
    <property type="entry name" value="PMEI-like_1"/>
    <property type="match status" value="1"/>
</dbReference>
<gene>
    <name evidence="5" type="ORF">D0Y65_025729</name>
</gene>
<evidence type="ECO:0000256" key="3">
    <source>
        <dbReference type="ARBA" id="ARBA00038471"/>
    </source>
</evidence>
<dbReference type="InterPro" id="IPR006501">
    <property type="entry name" value="Pectinesterase_inhib_dom"/>
</dbReference>
<sequence>MISIFNSNTGHAGSMSGCHYPSDSDIATDAQNLENDMKFRVCTEFLIRQKTEHCKCESENQSKTKMESKRNLLWVMGICMWLVLAHHRSGAAEEKIGKELIKSICKNRGNNELCMQVLSSDPDSDHADLEELAMISLKAAASNASSILNDCKRMIDDQNLEPKVQQGLADCKENLLDAESQIQDAIASILSNDKLDAQVWLKAALAAIDTCDDSIPGDDDILSRKSVAFRQLCNIAVAINKAMLATHT</sequence>
<evidence type="ECO:0000256" key="2">
    <source>
        <dbReference type="ARBA" id="ARBA00023157"/>
    </source>
</evidence>
<protein>
    <submittedName>
        <fullName evidence="5">Putative invertase inhibitor</fullName>
    </submittedName>
</protein>
<evidence type="ECO:0000259" key="4">
    <source>
        <dbReference type="SMART" id="SM00856"/>
    </source>
</evidence>
<dbReference type="AlphaFoldDB" id="A0A445IH33"/>
<keyword evidence="2" id="KW-1015">Disulfide bond</keyword>
<name>A0A445IH33_GLYSO</name>
<proteinExistence type="inferred from homology"/>
<dbReference type="SUPFAM" id="SSF101148">
    <property type="entry name" value="Plant invertase/pectin methylesterase inhibitor"/>
    <property type="match status" value="1"/>
</dbReference>
<dbReference type="EMBL" id="QZWG01000010">
    <property type="protein sequence ID" value="RZB85229.1"/>
    <property type="molecule type" value="Genomic_DNA"/>
</dbReference>
<dbReference type="Pfam" id="PF04043">
    <property type="entry name" value="PMEI"/>
    <property type="match status" value="1"/>
</dbReference>
<keyword evidence="6" id="KW-1185">Reference proteome</keyword>
<dbReference type="NCBIfam" id="TIGR01614">
    <property type="entry name" value="PME_inhib"/>
    <property type="match status" value="1"/>
</dbReference>
<dbReference type="Gene3D" id="1.20.140.40">
    <property type="entry name" value="Invertase/pectin methylesterase inhibitor family protein"/>
    <property type="match status" value="1"/>
</dbReference>
<comment type="caution">
    <text evidence="5">The sequence shown here is derived from an EMBL/GenBank/DDBJ whole genome shotgun (WGS) entry which is preliminary data.</text>
</comment>
<dbReference type="Proteomes" id="UP000289340">
    <property type="component" value="Chromosome 10"/>
</dbReference>
<dbReference type="SMART" id="SM00856">
    <property type="entry name" value="PMEI"/>
    <property type="match status" value="1"/>
</dbReference>
<organism evidence="5 6">
    <name type="scientific">Glycine soja</name>
    <name type="common">Wild soybean</name>
    <dbReference type="NCBI Taxonomy" id="3848"/>
    <lineage>
        <taxon>Eukaryota</taxon>
        <taxon>Viridiplantae</taxon>
        <taxon>Streptophyta</taxon>
        <taxon>Embryophyta</taxon>
        <taxon>Tracheophyta</taxon>
        <taxon>Spermatophyta</taxon>
        <taxon>Magnoliopsida</taxon>
        <taxon>eudicotyledons</taxon>
        <taxon>Gunneridae</taxon>
        <taxon>Pentapetalae</taxon>
        <taxon>rosids</taxon>
        <taxon>fabids</taxon>
        <taxon>Fabales</taxon>
        <taxon>Fabaceae</taxon>
        <taxon>Papilionoideae</taxon>
        <taxon>50 kb inversion clade</taxon>
        <taxon>NPAAA clade</taxon>
        <taxon>indigoferoid/millettioid clade</taxon>
        <taxon>Phaseoleae</taxon>
        <taxon>Glycine</taxon>
        <taxon>Glycine subgen. Soja</taxon>
    </lineage>
</organism>
<feature type="domain" description="Pectinesterase inhibitor" evidence="4">
    <location>
        <begin position="96"/>
        <end position="239"/>
    </location>
</feature>
<evidence type="ECO:0000256" key="1">
    <source>
        <dbReference type="ARBA" id="ARBA00022729"/>
    </source>
</evidence>
<dbReference type="PANTHER" id="PTHR35357:SF8">
    <property type="entry name" value="OS01G0111000 PROTEIN"/>
    <property type="match status" value="1"/>
</dbReference>
<evidence type="ECO:0000313" key="6">
    <source>
        <dbReference type="Proteomes" id="UP000289340"/>
    </source>
</evidence>
<evidence type="ECO:0000313" key="5">
    <source>
        <dbReference type="EMBL" id="RZB85229.1"/>
    </source>
</evidence>
<dbReference type="PANTHER" id="PTHR35357">
    <property type="entry name" value="OS02G0537100 PROTEIN"/>
    <property type="match status" value="1"/>
</dbReference>